<dbReference type="SUPFAM" id="SSF47473">
    <property type="entry name" value="EF-hand"/>
    <property type="match status" value="1"/>
</dbReference>
<dbReference type="Pfam" id="PF00036">
    <property type="entry name" value="EF-hand_1"/>
    <property type="match status" value="1"/>
</dbReference>
<evidence type="ECO:0000313" key="3">
    <source>
        <dbReference type="EMBL" id="CAI9777503.1"/>
    </source>
</evidence>
<sequence length="197" mass="21963">MGHDGGTNTVVTKGGVVMVKVVVLLVDSDDNIGKMLVAMQISKDGREEILNRATTPPDLILTHNLGWLAALQLEQGMGLKSSIVILEVSFLDEKLDISRLRKLRSVLASLGLKQGRTLEDCKMMIKKVDVDGDGRVNYREFRQMMKNVWLTNSSELKSQSLIASDVFVCEKWREMDLDEVGLLGSAFRVKNSKKLKL</sequence>
<dbReference type="Gene3D" id="1.10.238.10">
    <property type="entry name" value="EF-hand"/>
    <property type="match status" value="1"/>
</dbReference>
<dbReference type="SMART" id="SM00054">
    <property type="entry name" value="EFh"/>
    <property type="match status" value="1"/>
</dbReference>
<name>A0AAD1ZXQ6_9LAMI</name>
<evidence type="ECO:0000313" key="4">
    <source>
        <dbReference type="Proteomes" id="UP000834106"/>
    </source>
</evidence>
<dbReference type="PROSITE" id="PS50222">
    <property type="entry name" value="EF_HAND_2"/>
    <property type="match status" value="1"/>
</dbReference>
<gene>
    <name evidence="3" type="ORF">FPE_LOCUS24933</name>
</gene>
<accession>A0AAD1ZXQ6</accession>
<organism evidence="3 4">
    <name type="scientific">Fraxinus pennsylvanica</name>
    <dbReference type="NCBI Taxonomy" id="56036"/>
    <lineage>
        <taxon>Eukaryota</taxon>
        <taxon>Viridiplantae</taxon>
        <taxon>Streptophyta</taxon>
        <taxon>Embryophyta</taxon>
        <taxon>Tracheophyta</taxon>
        <taxon>Spermatophyta</taxon>
        <taxon>Magnoliopsida</taxon>
        <taxon>eudicotyledons</taxon>
        <taxon>Gunneridae</taxon>
        <taxon>Pentapetalae</taxon>
        <taxon>asterids</taxon>
        <taxon>lamiids</taxon>
        <taxon>Lamiales</taxon>
        <taxon>Oleaceae</taxon>
        <taxon>Oleeae</taxon>
        <taxon>Fraxinus</taxon>
    </lineage>
</organism>
<dbReference type="InterPro" id="IPR011992">
    <property type="entry name" value="EF-hand-dom_pair"/>
</dbReference>
<dbReference type="EMBL" id="OU503050">
    <property type="protein sequence ID" value="CAI9777503.1"/>
    <property type="molecule type" value="Genomic_DNA"/>
</dbReference>
<dbReference type="PROSITE" id="PS00018">
    <property type="entry name" value="EF_HAND_1"/>
    <property type="match status" value="1"/>
</dbReference>
<dbReference type="CDD" id="cd00051">
    <property type="entry name" value="EFh"/>
    <property type="match status" value="1"/>
</dbReference>
<dbReference type="GO" id="GO:0005509">
    <property type="term" value="F:calcium ion binding"/>
    <property type="evidence" value="ECO:0007669"/>
    <property type="project" value="InterPro"/>
</dbReference>
<evidence type="ECO:0000256" key="1">
    <source>
        <dbReference type="ARBA" id="ARBA00022837"/>
    </source>
</evidence>
<protein>
    <recommendedName>
        <fullName evidence="2">EF-hand domain-containing protein</fullName>
    </recommendedName>
</protein>
<keyword evidence="1" id="KW-0106">Calcium</keyword>
<keyword evidence="4" id="KW-1185">Reference proteome</keyword>
<reference evidence="3" key="1">
    <citation type="submission" date="2023-05" db="EMBL/GenBank/DDBJ databases">
        <authorList>
            <person name="Huff M."/>
        </authorList>
    </citation>
    <scope>NUCLEOTIDE SEQUENCE</scope>
</reference>
<dbReference type="InterPro" id="IPR018247">
    <property type="entry name" value="EF_Hand_1_Ca_BS"/>
</dbReference>
<dbReference type="InterPro" id="IPR002048">
    <property type="entry name" value="EF_hand_dom"/>
</dbReference>
<dbReference type="AlphaFoldDB" id="A0AAD1ZXQ6"/>
<feature type="domain" description="EF-hand" evidence="2">
    <location>
        <begin position="116"/>
        <end position="151"/>
    </location>
</feature>
<evidence type="ECO:0000259" key="2">
    <source>
        <dbReference type="PROSITE" id="PS50222"/>
    </source>
</evidence>
<dbReference type="Proteomes" id="UP000834106">
    <property type="component" value="Chromosome 15"/>
</dbReference>
<proteinExistence type="predicted"/>